<evidence type="ECO:0000313" key="2">
    <source>
        <dbReference type="EMBL" id="VDI60410.1"/>
    </source>
</evidence>
<name>A0A8B6G8M6_MYTGA</name>
<feature type="compositionally biased region" description="Basic residues" evidence="1">
    <location>
        <begin position="202"/>
        <end position="216"/>
    </location>
</feature>
<dbReference type="EMBL" id="UYJE01008033">
    <property type="protein sequence ID" value="VDI60410.1"/>
    <property type="molecule type" value="Genomic_DNA"/>
</dbReference>
<dbReference type="Proteomes" id="UP000596742">
    <property type="component" value="Unassembled WGS sequence"/>
</dbReference>
<reference evidence="2" key="1">
    <citation type="submission" date="2018-11" db="EMBL/GenBank/DDBJ databases">
        <authorList>
            <person name="Alioto T."/>
            <person name="Alioto T."/>
        </authorList>
    </citation>
    <scope>NUCLEOTIDE SEQUENCE</scope>
</reference>
<evidence type="ECO:0000256" key="1">
    <source>
        <dbReference type="SAM" id="MobiDB-lite"/>
    </source>
</evidence>
<gene>
    <name evidence="2" type="ORF">MGAL_10B044874</name>
</gene>
<dbReference type="AlphaFoldDB" id="A0A8B6G8M6"/>
<accession>A0A8B6G8M6</accession>
<keyword evidence="3" id="KW-1185">Reference proteome</keyword>
<proteinExistence type="predicted"/>
<feature type="region of interest" description="Disordered" evidence="1">
    <location>
        <begin position="191"/>
        <end position="216"/>
    </location>
</feature>
<comment type="caution">
    <text evidence="2">The sequence shown here is derived from an EMBL/GenBank/DDBJ whole genome shotgun (WGS) entry which is preliminary data.</text>
</comment>
<evidence type="ECO:0000313" key="3">
    <source>
        <dbReference type="Proteomes" id="UP000596742"/>
    </source>
</evidence>
<protein>
    <submittedName>
        <fullName evidence="2">Uncharacterized protein</fullName>
    </submittedName>
</protein>
<dbReference type="OrthoDB" id="10063844at2759"/>
<organism evidence="2 3">
    <name type="scientific">Mytilus galloprovincialis</name>
    <name type="common">Mediterranean mussel</name>
    <dbReference type="NCBI Taxonomy" id="29158"/>
    <lineage>
        <taxon>Eukaryota</taxon>
        <taxon>Metazoa</taxon>
        <taxon>Spiralia</taxon>
        <taxon>Lophotrochozoa</taxon>
        <taxon>Mollusca</taxon>
        <taxon>Bivalvia</taxon>
        <taxon>Autobranchia</taxon>
        <taxon>Pteriomorphia</taxon>
        <taxon>Mytilida</taxon>
        <taxon>Mytiloidea</taxon>
        <taxon>Mytilidae</taxon>
        <taxon>Mytilinae</taxon>
        <taxon>Mytilus</taxon>
    </lineage>
</organism>
<sequence length="230" mass="27034">MVIPFIRSLKGTNQEATVENYFRFYKEFLAHNSNHAFLHLQICRFSQAIINFRMGMRRNNAESEKHAKYHLKELFCGRFHPHYQTIELFDCIQYKFMSDEVKTVWDDTISFIVSGDPSKGQDLDFVLEEKNKEEFVKSTRNEEFLPKVQAQPIKFVTPSKLSCGPGVSTNLAHQQNQQLEDTEVIPVEHETSITLEINSPKQKQKKKKKQPAKRKLINFNNYFSPKRCRQ</sequence>